<evidence type="ECO:0000259" key="2">
    <source>
        <dbReference type="Pfam" id="PF06221"/>
    </source>
</evidence>
<dbReference type="Pfam" id="PF06221">
    <property type="entry name" value="zf-C2HC5"/>
    <property type="match status" value="1"/>
</dbReference>
<dbReference type="GO" id="GO:0045893">
    <property type="term" value="P:positive regulation of DNA-templated transcription"/>
    <property type="evidence" value="ECO:0007669"/>
    <property type="project" value="TreeGrafter"/>
</dbReference>
<reference evidence="3 4" key="1">
    <citation type="journal article" date="2013" name="PLoS Genet.">
        <title>The genome and development-dependent transcriptomes of Pyronema confluens: a window into fungal evolution.</title>
        <authorList>
            <person name="Traeger S."/>
            <person name="Altegoer F."/>
            <person name="Freitag M."/>
            <person name="Gabaldon T."/>
            <person name="Kempken F."/>
            <person name="Kumar A."/>
            <person name="Marcet-Houben M."/>
            <person name="Poggeler S."/>
            <person name="Stajich J.E."/>
            <person name="Nowrousian M."/>
        </authorList>
    </citation>
    <scope>NUCLEOTIDE SEQUENCE [LARGE SCALE GENOMIC DNA]</scope>
    <source>
        <strain evidence="4">CBS 100304</strain>
        <tissue evidence="3">Vegetative mycelium</tissue>
    </source>
</reference>
<organism evidence="3 4">
    <name type="scientific">Pyronema omphalodes (strain CBS 100304)</name>
    <name type="common">Pyronema confluens</name>
    <dbReference type="NCBI Taxonomy" id="1076935"/>
    <lineage>
        <taxon>Eukaryota</taxon>
        <taxon>Fungi</taxon>
        <taxon>Dikarya</taxon>
        <taxon>Ascomycota</taxon>
        <taxon>Pezizomycotina</taxon>
        <taxon>Pezizomycetes</taxon>
        <taxon>Pezizales</taxon>
        <taxon>Pyronemataceae</taxon>
        <taxon>Pyronema</taxon>
    </lineage>
</organism>
<dbReference type="GO" id="GO:0180022">
    <property type="term" value="C:RQC-trigger complex"/>
    <property type="evidence" value="ECO:0007669"/>
    <property type="project" value="InterPro"/>
</dbReference>
<dbReference type="OrthoDB" id="338816at2759"/>
<dbReference type="GO" id="GO:0072344">
    <property type="term" value="P:rescue of stalled ribosome"/>
    <property type="evidence" value="ECO:0007669"/>
    <property type="project" value="InterPro"/>
</dbReference>
<feature type="compositionally biased region" description="Polar residues" evidence="1">
    <location>
        <begin position="89"/>
        <end position="99"/>
    </location>
</feature>
<dbReference type="PANTHER" id="PTHR12963">
    <property type="entry name" value="THYROID RECEPTOR INTERACTING PROTEIN RELATED"/>
    <property type="match status" value="1"/>
</dbReference>
<proteinExistence type="predicted"/>
<dbReference type="eggNOG" id="KOG2845">
    <property type="taxonomic scope" value="Eukaryota"/>
</dbReference>
<dbReference type="GO" id="GO:0008270">
    <property type="term" value="F:zinc ion binding"/>
    <property type="evidence" value="ECO:0007669"/>
    <property type="project" value="InterPro"/>
</dbReference>
<dbReference type="InterPro" id="IPR039128">
    <property type="entry name" value="TRIP4-like"/>
</dbReference>
<dbReference type="EMBL" id="HF935423">
    <property type="protein sequence ID" value="CCX08596.1"/>
    <property type="molecule type" value="Genomic_DNA"/>
</dbReference>
<keyword evidence="4" id="KW-1185">Reference proteome</keyword>
<feature type="compositionally biased region" description="Low complexity" evidence="1">
    <location>
        <begin position="71"/>
        <end position="88"/>
    </location>
</feature>
<feature type="domain" description="TRIP4/RQT4 C2HC5-type zinc finger" evidence="2">
    <location>
        <begin position="246"/>
        <end position="297"/>
    </location>
</feature>
<feature type="region of interest" description="Disordered" evidence="1">
    <location>
        <begin position="144"/>
        <end position="173"/>
    </location>
</feature>
<accession>U4L1V1</accession>
<dbReference type="Proteomes" id="UP000018144">
    <property type="component" value="Unassembled WGS sequence"/>
</dbReference>
<name>U4L1V1_PYROM</name>
<feature type="compositionally biased region" description="Polar residues" evidence="1">
    <location>
        <begin position="110"/>
        <end position="123"/>
    </location>
</feature>
<dbReference type="InterPro" id="IPR009349">
    <property type="entry name" value="TRIP4/RQT4_C2HC5_Znf"/>
</dbReference>
<dbReference type="AlphaFoldDB" id="U4L1V1"/>
<feature type="region of interest" description="Disordered" evidence="1">
    <location>
        <begin position="426"/>
        <end position="474"/>
    </location>
</feature>
<evidence type="ECO:0000256" key="1">
    <source>
        <dbReference type="SAM" id="MobiDB-lite"/>
    </source>
</evidence>
<evidence type="ECO:0000313" key="4">
    <source>
        <dbReference type="Proteomes" id="UP000018144"/>
    </source>
</evidence>
<gene>
    <name evidence="3" type="ORF">PCON_08189</name>
</gene>
<dbReference type="GO" id="GO:0005634">
    <property type="term" value="C:nucleus"/>
    <property type="evidence" value="ECO:0007669"/>
    <property type="project" value="InterPro"/>
</dbReference>
<evidence type="ECO:0000313" key="3">
    <source>
        <dbReference type="EMBL" id="CCX08596.1"/>
    </source>
</evidence>
<dbReference type="OMA" id="MWASPQE"/>
<dbReference type="PANTHER" id="PTHR12963:SF4">
    <property type="entry name" value="ACTIVATING SIGNAL COINTEGRATOR 1"/>
    <property type="match status" value="1"/>
</dbReference>
<protein>
    <submittedName>
        <fullName evidence="3">Similar to Uncharacterized protein C1A6.01c acc. no. O13855</fullName>
    </submittedName>
</protein>
<dbReference type="STRING" id="1076935.U4L1V1"/>
<feature type="region of interest" description="Disordered" evidence="1">
    <location>
        <begin position="68"/>
        <end position="123"/>
    </location>
</feature>
<sequence>MAALGSIQAWALPRIQQIIDYLPEDNLLEMITYASSLQSAEEVAEYFKNLLGDSNTALTFITDFSTRQFRSSPNTSTGNSASNSANPSRTGSPAPGNQNRRGRKGKAPLNSFQQTPRQANDGQQQLFANPQGVYIKDDKDLQDSFYSGTRRSTPKPTENPAPAPTPAAVAGLKPTSSYMPRVAPVKGQGKLVSDALNTKTARNKVEKISIVGGTPMRGATAERTDLESAIRALEMSNNPALTSGRKLCLCQGLVHEVFQATPNCTNCGKIICIKEGLGPCTWCSAPMLSNDEVQDMIRSLREEAVREKQAIASGARGVAAEVAAAAMKPVVAQDEELREAQEHRNRLLGFQASSAQRTKIIDQASDFETPTAGGLNQWATPAERALQLKRQQKTMKMIDWNAKEAYQKRRVVVAIDLKGRKVVREMREIEGPSNSDSEEEEQGEADRSIERGGAQAHKTTGQRVEREGGGRFSHNPLLRGLVKPVYTPQGKGKETEGVLKDRVFKWRRVQDSLEDNEGVILDGGVKGLSDTVQMERSDEVACG</sequence>